<feature type="binding site" evidence="6">
    <location>
        <position position="399"/>
    </location>
    <ligand>
        <name>substrate</name>
    </ligand>
</feature>
<evidence type="ECO:0000259" key="11">
    <source>
        <dbReference type="Pfam" id="PF02784"/>
    </source>
</evidence>
<keyword evidence="13" id="KW-1185">Reference proteome</keyword>
<keyword evidence="3 6" id="KW-0663">Pyridoxal phosphate</keyword>
<feature type="binding site" evidence="6">
    <location>
        <position position="339"/>
    </location>
    <ligand>
        <name>substrate</name>
    </ligand>
</feature>
<dbReference type="EC" id="4.1.1.20" evidence="6 7"/>
<name>A0A4R4UHU7_9ACTN</name>
<dbReference type="Proteomes" id="UP000295258">
    <property type="component" value="Unassembled WGS sequence"/>
</dbReference>
<comment type="catalytic activity">
    <reaction evidence="6 9">
        <text>meso-2,6-diaminopimelate + H(+) = L-lysine + CO2</text>
        <dbReference type="Rhea" id="RHEA:15101"/>
        <dbReference type="ChEBI" id="CHEBI:15378"/>
        <dbReference type="ChEBI" id="CHEBI:16526"/>
        <dbReference type="ChEBI" id="CHEBI:32551"/>
        <dbReference type="ChEBI" id="CHEBI:57791"/>
        <dbReference type="EC" id="4.1.1.20"/>
    </reaction>
</comment>
<comment type="subunit">
    <text evidence="6">Homodimer.</text>
</comment>
<evidence type="ECO:0000256" key="6">
    <source>
        <dbReference type="HAMAP-Rule" id="MF_02120"/>
    </source>
</evidence>
<dbReference type="InterPro" id="IPR029066">
    <property type="entry name" value="PLP-binding_barrel"/>
</dbReference>
<feature type="region of interest" description="Disordered" evidence="10">
    <location>
        <begin position="439"/>
        <end position="468"/>
    </location>
</feature>
<dbReference type="SUPFAM" id="SSF51419">
    <property type="entry name" value="PLP-binding barrel"/>
    <property type="match status" value="1"/>
</dbReference>
<dbReference type="PANTHER" id="PTHR43727">
    <property type="entry name" value="DIAMINOPIMELATE DECARBOXYLASE"/>
    <property type="match status" value="1"/>
</dbReference>
<keyword evidence="6" id="KW-0028">Amino-acid biosynthesis</keyword>
<dbReference type="Gene3D" id="2.40.37.10">
    <property type="entry name" value="Lyase, Ornithine Decarboxylase, Chain A, domain 1"/>
    <property type="match status" value="1"/>
</dbReference>
<reference evidence="12 13" key="1">
    <citation type="submission" date="2019-03" db="EMBL/GenBank/DDBJ databases">
        <title>Draft genome sequences of novel Actinobacteria.</title>
        <authorList>
            <person name="Sahin N."/>
            <person name="Ay H."/>
            <person name="Saygin H."/>
        </authorList>
    </citation>
    <scope>NUCLEOTIDE SEQUENCE [LARGE SCALE GENOMIC DNA]</scope>
    <source>
        <strain evidence="12 13">KC310</strain>
    </source>
</reference>
<dbReference type="PROSITE" id="PS00878">
    <property type="entry name" value="ODR_DC_2_1"/>
    <property type="match status" value="1"/>
</dbReference>
<feature type="active site" description="Proton donor" evidence="8">
    <location>
        <position position="370"/>
    </location>
</feature>
<dbReference type="InterPro" id="IPR000183">
    <property type="entry name" value="Orn/DAP/Arg_de-COase"/>
</dbReference>
<keyword evidence="4 6" id="KW-0457">Lysine biosynthesis</keyword>
<accession>A0A4R4UHU7</accession>
<feature type="binding site" evidence="6">
    <location>
        <position position="399"/>
    </location>
    <ligand>
        <name>pyridoxal 5'-phosphate</name>
        <dbReference type="ChEBI" id="CHEBI:597326"/>
    </ligand>
</feature>
<evidence type="ECO:0000256" key="2">
    <source>
        <dbReference type="ARBA" id="ARBA00022793"/>
    </source>
</evidence>
<evidence type="ECO:0000256" key="4">
    <source>
        <dbReference type="ARBA" id="ARBA00023154"/>
    </source>
</evidence>
<comment type="pathway">
    <text evidence="6 9">Amino-acid biosynthesis; L-lysine biosynthesis via DAP pathway; L-lysine from DL-2,6-diaminopimelate: step 1/1.</text>
</comment>
<dbReference type="HAMAP" id="MF_02120">
    <property type="entry name" value="LysA"/>
    <property type="match status" value="1"/>
</dbReference>
<feature type="binding site" evidence="6">
    <location>
        <position position="253"/>
    </location>
    <ligand>
        <name>pyridoxal 5'-phosphate</name>
        <dbReference type="ChEBI" id="CHEBI:597326"/>
    </ligand>
</feature>
<dbReference type="NCBIfam" id="TIGR01048">
    <property type="entry name" value="lysA"/>
    <property type="match status" value="1"/>
</dbReference>
<dbReference type="Pfam" id="PF02784">
    <property type="entry name" value="Orn_Arg_deC_N"/>
    <property type="match status" value="1"/>
</dbReference>
<dbReference type="AlphaFoldDB" id="A0A4R4UHU7"/>
<dbReference type="UniPathway" id="UPA00034">
    <property type="reaction ID" value="UER00027"/>
</dbReference>
<sequence>MEAIMMPPPWPDTATIDASGDLRLAGVPLGAVAEEHGTPVYVFDAATFARRAASYRDGLAAHYPGEAEVHYACKAFLNVAVAQLALRHGLHLDAVSIGEAQVGRHAGVPGSRIHLHGNAKTHDELRLARRLGVGTIIADNLDELRGLAAVAREGGELGVMLRLAPDVAANTHPHIATGAAASKFGIPLERLLDAARIIAGEPKLRYEGLHCHIGSQITDLPPYRAAVRVLLAAAGTLRRRYGWTTRSISPGGGLGIAYAAGDPEPDIGGYVKTVAAEVVEGCRRAGLPLPKLICEPGRSVVGPAMVALYSVVAAKPLAAADGEADAYVHLDGGMGDNIRPAMYGARLTALPVRDARRPARRVVHLSGRYCESSDVLARDVHVPELSNGDVLAVPAAGAYTLSMASAYNHVPRPPVVLVQDGHAHLITRRETYRDLMARDAGLPDPPVAGPSGPDPAIATTQNPHRHTGAHACCSIET</sequence>
<feature type="binding site" evidence="6">
    <location>
        <position position="298"/>
    </location>
    <ligand>
        <name>substrate</name>
    </ligand>
</feature>
<evidence type="ECO:0000256" key="8">
    <source>
        <dbReference type="PIRSR" id="PIRSR600183-50"/>
    </source>
</evidence>
<comment type="caution">
    <text evidence="12">The sequence shown here is derived from an EMBL/GenBank/DDBJ whole genome shotgun (WGS) entry which is preliminary data.</text>
</comment>
<dbReference type="GO" id="GO:0009089">
    <property type="term" value="P:lysine biosynthetic process via diaminopimelate"/>
    <property type="evidence" value="ECO:0007669"/>
    <property type="project" value="UniProtKB-UniRule"/>
</dbReference>
<dbReference type="InterPro" id="IPR009006">
    <property type="entry name" value="Ala_racemase/Decarboxylase_C"/>
</dbReference>
<evidence type="ECO:0000313" key="13">
    <source>
        <dbReference type="Proteomes" id="UP000295258"/>
    </source>
</evidence>
<dbReference type="PRINTS" id="PR01181">
    <property type="entry name" value="DAPDCRBXLASE"/>
</dbReference>
<dbReference type="GO" id="GO:0008836">
    <property type="term" value="F:diaminopimelate decarboxylase activity"/>
    <property type="evidence" value="ECO:0007669"/>
    <property type="project" value="UniProtKB-UniRule"/>
</dbReference>
<feature type="binding site" evidence="6">
    <location>
        <position position="343"/>
    </location>
    <ligand>
        <name>substrate</name>
    </ligand>
</feature>
<dbReference type="CDD" id="cd06828">
    <property type="entry name" value="PLPDE_III_DapDC"/>
    <property type="match status" value="1"/>
</dbReference>
<comment type="similarity">
    <text evidence="6">Belongs to the Orn/Lys/Arg decarboxylase class-II family. LysA subfamily.</text>
</comment>
<dbReference type="SUPFAM" id="SSF50621">
    <property type="entry name" value="Alanine racemase C-terminal domain-like"/>
    <property type="match status" value="1"/>
</dbReference>
<evidence type="ECO:0000256" key="1">
    <source>
        <dbReference type="ARBA" id="ARBA00001933"/>
    </source>
</evidence>
<feature type="domain" description="Orn/DAP/Arg decarboxylase 2 N-terminal" evidence="11">
    <location>
        <begin position="51"/>
        <end position="301"/>
    </location>
</feature>
<feature type="binding site" evidence="6">
    <location>
        <position position="371"/>
    </location>
    <ligand>
        <name>substrate</name>
    </ligand>
</feature>
<dbReference type="Gene3D" id="3.20.20.10">
    <property type="entry name" value="Alanine racemase"/>
    <property type="match status" value="1"/>
</dbReference>
<dbReference type="EMBL" id="SMKO01000206">
    <property type="protein sequence ID" value="TDC91427.1"/>
    <property type="molecule type" value="Genomic_DNA"/>
</dbReference>
<evidence type="ECO:0000256" key="10">
    <source>
        <dbReference type="SAM" id="MobiDB-lite"/>
    </source>
</evidence>
<comment type="cofactor">
    <cofactor evidence="1 6 8 9">
        <name>pyridoxal 5'-phosphate</name>
        <dbReference type="ChEBI" id="CHEBI:597326"/>
    </cofactor>
</comment>
<comment type="function">
    <text evidence="6">Specifically catalyzes the decarboxylation of meso-diaminopimelate (meso-DAP) to L-lysine.</text>
</comment>
<dbReference type="PANTHER" id="PTHR43727:SF2">
    <property type="entry name" value="GROUP IV DECARBOXYLASE"/>
    <property type="match status" value="1"/>
</dbReference>
<protein>
    <recommendedName>
        <fullName evidence="6 7">Diaminopimelate decarboxylase</fullName>
        <shortName evidence="6">DAP decarboxylase</shortName>
        <shortName evidence="6">DAPDC</shortName>
        <ecNumber evidence="6 7">4.1.1.20</ecNumber>
    </recommendedName>
</protein>
<evidence type="ECO:0000256" key="7">
    <source>
        <dbReference type="NCBIfam" id="TIGR01048"/>
    </source>
</evidence>
<dbReference type="FunFam" id="3.20.20.10:FF:000003">
    <property type="entry name" value="Diaminopimelate decarboxylase"/>
    <property type="match status" value="1"/>
</dbReference>
<evidence type="ECO:0000313" key="12">
    <source>
        <dbReference type="EMBL" id="TDC91427.1"/>
    </source>
</evidence>
<feature type="binding site" evidence="6">
    <location>
        <begin position="295"/>
        <end position="298"/>
    </location>
    <ligand>
        <name>pyridoxal 5'-phosphate</name>
        <dbReference type="ChEBI" id="CHEBI:597326"/>
    </ligand>
</feature>
<dbReference type="InterPro" id="IPR022644">
    <property type="entry name" value="De-COase2_N"/>
</dbReference>
<dbReference type="InterPro" id="IPR002986">
    <property type="entry name" value="DAP_deCOOHase_LysA"/>
</dbReference>
<evidence type="ECO:0000256" key="5">
    <source>
        <dbReference type="ARBA" id="ARBA00023239"/>
    </source>
</evidence>
<dbReference type="InterPro" id="IPR022653">
    <property type="entry name" value="De-COase2_pyr-phos_BS"/>
</dbReference>
<dbReference type="GO" id="GO:0030170">
    <property type="term" value="F:pyridoxal phosphate binding"/>
    <property type="evidence" value="ECO:0007669"/>
    <property type="project" value="UniProtKB-UniRule"/>
</dbReference>
<keyword evidence="2 6" id="KW-0210">Decarboxylase</keyword>
<evidence type="ECO:0000256" key="3">
    <source>
        <dbReference type="ARBA" id="ARBA00022898"/>
    </source>
</evidence>
<keyword evidence="5 6" id="KW-0456">Lyase</keyword>
<evidence type="ECO:0000256" key="9">
    <source>
        <dbReference type="RuleBase" id="RU003738"/>
    </source>
</evidence>
<organism evidence="12 13">
    <name type="scientific">Nonomuraea deserti</name>
    <dbReference type="NCBI Taxonomy" id="1848322"/>
    <lineage>
        <taxon>Bacteria</taxon>
        <taxon>Bacillati</taxon>
        <taxon>Actinomycetota</taxon>
        <taxon>Actinomycetes</taxon>
        <taxon>Streptosporangiales</taxon>
        <taxon>Streptosporangiaceae</taxon>
        <taxon>Nonomuraea</taxon>
    </lineage>
</organism>
<proteinExistence type="inferred from homology"/>
<gene>
    <name evidence="6 12" type="primary">lysA</name>
    <name evidence="12" type="ORF">E1292_42555</name>
</gene>
<dbReference type="PRINTS" id="PR01179">
    <property type="entry name" value="ODADCRBXLASE"/>
</dbReference>
<feature type="modified residue" description="N6-(pyridoxal phosphate)lysine" evidence="6 8">
    <location>
        <position position="74"/>
    </location>
</feature>